<feature type="region of interest" description="Disordered" evidence="1">
    <location>
        <begin position="47"/>
        <end position="82"/>
    </location>
</feature>
<proteinExistence type="predicted"/>
<dbReference type="InterPro" id="IPR009562">
    <property type="entry name" value="DUF1178"/>
</dbReference>
<gene>
    <name evidence="2" type="ORF">GO499_10925</name>
</gene>
<dbReference type="EMBL" id="CP046620">
    <property type="protein sequence ID" value="QHQ35650.1"/>
    <property type="molecule type" value="Genomic_DNA"/>
</dbReference>
<feature type="compositionally biased region" description="Basic and acidic residues" evidence="1">
    <location>
        <begin position="60"/>
        <end position="71"/>
    </location>
</feature>
<dbReference type="Proteomes" id="UP000464495">
    <property type="component" value="Chromosome"/>
</dbReference>
<dbReference type="PIRSF" id="PIRSF032131">
    <property type="entry name" value="UCP032131"/>
    <property type="match status" value="1"/>
</dbReference>
<evidence type="ECO:0000313" key="2">
    <source>
        <dbReference type="EMBL" id="QHQ35650.1"/>
    </source>
</evidence>
<evidence type="ECO:0000313" key="3">
    <source>
        <dbReference type="Proteomes" id="UP000464495"/>
    </source>
</evidence>
<dbReference type="AlphaFoldDB" id="A0A6P1T1G0"/>
<keyword evidence="3" id="KW-1185">Reference proteome</keyword>
<dbReference type="RefSeq" id="WP_161862210.1">
    <property type="nucleotide sequence ID" value="NZ_CP046620.1"/>
</dbReference>
<feature type="compositionally biased region" description="Low complexity" evidence="1">
    <location>
        <begin position="72"/>
        <end position="82"/>
    </location>
</feature>
<dbReference type="Pfam" id="PF06676">
    <property type="entry name" value="DUF1178"/>
    <property type="match status" value="1"/>
</dbReference>
<dbReference type="KEGG" id="amaq:GO499_10925"/>
<name>A0A6P1T1G0_9RHOB</name>
<evidence type="ECO:0000256" key="1">
    <source>
        <dbReference type="SAM" id="MobiDB-lite"/>
    </source>
</evidence>
<organism evidence="2 3">
    <name type="scientific">Algicella marina</name>
    <dbReference type="NCBI Taxonomy" id="2683284"/>
    <lineage>
        <taxon>Bacteria</taxon>
        <taxon>Pseudomonadati</taxon>
        <taxon>Pseudomonadota</taxon>
        <taxon>Alphaproteobacteria</taxon>
        <taxon>Rhodobacterales</taxon>
        <taxon>Paracoccaceae</taxon>
        <taxon>Algicella</taxon>
    </lineage>
</organism>
<sequence>MIRFALKCKQGHQFESWFGSGADYDRLAAAGHVSCIVCGESSVEKDIMAPRVASSGTDPQKGDAASKEPDAARPLSAPASPAEAALRKLRTEIEKNSENVGRNFAAEARAIHNGEAPERAIIGEARADEARDLIRDGIKVAPLPWSSRKSN</sequence>
<protein>
    <submittedName>
        <fullName evidence="2">DUF1178 family protein</fullName>
    </submittedName>
</protein>
<reference evidence="2 3" key="1">
    <citation type="submission" date="2019-12" db="EMBL/GenBank/DDBJ databases">
        <title>Complete genome sequence of Algicella marina strain 9Alg 56(T) isolated from the red alga Tichocarpus crinitus.</title>
        <authorList>
            <person name="Kim S.-G."/>
            <person name="Nedashkovskaya O.I."/>
        </authorList>
    </citation>
    <scope>NUCLEOTIDE SEQUENCE [LARGE SCALE GENOMIC DNA]</scope>
    <source>
        <strain evidence="2 3">9Alg 56</strain>
    </source>
</reference>
<accession>A0A6P1T1G0</accession>